<reference evidence="1" key="1">
    <citation type="submission" date="2021-11" db="EMBL/GenBank/DDBJ databases">
        <title>Fusarium solani-melongenae Genome sequencing and assembly.</title>
        <authorList>
            <person name="Xie S."/>
            <person name="Huang L."/>
            <person name="Zhang X."/>
        </authorList>
    </citation>
    <scope>NUCLEOTIDE SEQUENCE</scope>
    <source>
        <strain evidence="1">CRI 24-3</strain>
    </source>
</reference>
<dbReference type="EMBL" id="CP090033">
    <property type="protein sequence ID" value="UPK93317.1"/>
    <property type="molecule type" value="Genomic_DNA"/>
</dbReference>
<dbReference type="Proteomes" id="UP000830768">
    <property type="component" value="Chromosome 4"/>
</dbReference>
<accession>A0ACD3YWH9</accession>
<name>A0ACD3YWH9_FUSSC</name>
<evidence type="ECO:0000313" key="2">
    <source>
        <dbReference type="Proteomes" id="UP000830768"/>
    </source>
</evidence>
<sequence length="408" mass="43469">MAPSILPTQADIRSRVVRVQNAINGAGMDLLLLHGTANHRFFTGLDGLPDVRPIFLVIRPNAAPAFISPRIEAPIIRTKCTQEIVAEWGDWDEPGMYRSFGDALASYIQKVAPKAAKIGLDSNTVTAANLELLKNKLASADIVDASTFISQVRRDGDAAQTKILRSCADVAAHKFKGAREATAPGVPEWKVALRGYTAAVERASKYLESDESHSPLGSSFTVVGSGRIRSAHAHSVASNRIMRDGELVQICCCTPTLIGHDMCFDRPIAVGPKELPEDVLKVADAAREASAAAWKVVRAGVRAGDVHAAAAEVIARHGFTEGMQHGTGRSIGCGGVGFRIMEGEQTVLQEGDVVGIEPGVYQYGVGGARYGDTALVTTTGCEMLTPFDLGRDIQADQAAMRRLQGAKI</sequence>
<proteinExistence type="predicted"/>
<protein>
    <submittedName>
        <fullName evidence="1">Uncharacterized protein</fullName>
    </submittedName>
</protein>
<organism evidence="1 2">
    <name type="scientific">Fusarium solani subsp. cucurbitae</name>
    <name type="common">Neocosmosporum cucurbitae</name>
    <dbReference type="NCBI Taxonomy" id="2747967"/>
    <lineage>
        <taxon>Eukaryota</taxon>
        <taxon>Fungi</taxon>
        <taxon>Dikarya</taxon>
        <taxon>Ascomycota</taxon>
        <taxon>Pezizomycotina</taxon>
        <taxon>Sordariomycetes</taxon>
        <taxon>Hypocreomycetidae</taxon>
        <taxon>Hypocreales</taxon>
        <taxon>Nectriaceae</taxon>
        <taxon>Fusarium</taxon>
        <taxon>Fusarium solani species complex</taxon>
    </lineage>
</organism>
<gene>
    <name evidence="1" type="ORF">LCI18_004252</name>
</gene>
<evidence type="ECO:0000313" key="1">
    <source>
        <dbReference type="EMBL" id="UPK93317.1"/>
    </source>
</evidence>
<keyword evidence="2" id="KW-1185">Reference proteome</keyword>